<dbReference type="InterPro" id="IPR027417">
    <property type="entry name" value="P-loop_NTPase"/>
</dbReference>
<dbReference type="AlphaFoldDB" id="A0A2U9IGV4"/>
<dbReference type="EMBL" id="CP029289">
    <property type="protein sequence ID" value="AWR95277.1"/>
    <property type="molecule type" value="Genomic_DNA"/>
</dbReference>
<accession>A0A2U9IGV4</accession>
<dbReference type="RefSeq" id="WP_110271157.1">
    <property type="nucleotide sequence ID" value="NZ_CP029289.2"/>
</dbReference>
<sequence length="380" mass="43810">MKFIFGRPIDEPFDREEEIKALNELISRNQPTAVLGIRRIGKTSIILNVLKNQNIPKIYINVEDFIEGKSIDIIGLFSYFSSSLLSEAIKFMEPRKRIPIVLKEKGEEAIKTLREILGYIKINFNINLGKVEIFLDSTKKGGIKESLKELLDLPQEISENINKKILIVLDEFQYLKLGEQNFPGLFHSLRSKWQFQNNVEYVISGSAVGMLENIFKKNQPFYQFFFPIYIKPFCKDKSEEFLSEGFQDEGKTFLEDGIKKAVEYLDGIPAWLNYFGIKSVLECRTIDEKCANKVIEDIYKDPVIQVIIKDEYNKLGKNARKILKFIANKGGEGNLRGIELSRSSINEGIKSLFNEGYIERKDRGVYRIIDPIMSKIVTML</sequence>
<keyword evidence="3" id="KW-1185">Reference proteome</keyword>
<dbReference type="InterPro" id="IPR011579">
    <property type="entry name" value="ATPase_dom"/>
</dbReference>
<dbReference type="Proteomes" id="UP000248044">
    <property type="component" value="Chromosome"/>
</dbReference>
<evidence type="ECO:0000259" key="1">
    <source>
        <dbReference type="Pfam" id="PF01637"/>
    </source>
</evidence>
<evidence type="ECO:0000313" key="2">
    <source>
        <dbReference type="EMBL" id="AWR95277.1"/>
    </source>
</evidence>
<protein>
    <submittedName>
        <fullName evidence="2">ATP-binding protein</fullName>
    </submittedName>
</protein>
<name>A0A2U9IGV4_9CREN</name>
<dbReference type="PANTHER" id="PTHR34301">
    <property type="entry name" value="DNA-BINDING PROTEIN-RELATED"/>
    <property type="match status" value="1"/>
</dbReference>
<proteinExistence type="predicted"/>
<gene>
    <name evidence="2" type="ORF">DFR85_12395</name>
</gene>
<keyword evidence="2" id="KW-0067">ATP-binding</keyword>
<dbReference type="Gene3D" id="3.40.50.300">
    <property type="entry name" value="P-loop containing nucleotide triphosphate hydrolases"/>
    <property type="match status" value="1"/>
</dbReference>
<dbReference type="SUPFAM" id="SSF52540">
    <property type="entry name" value="P-loop containing nucleoside triphosphate hydrolases"/>
    <property type="match status" value="1"/>
</dbReference>
<keyword evidence="2" id="KW-0547">Nucleotide-binding</keyword>
<dbReference type="OrthoDB" id="132045at2157"/>
<evidence type="ECO:0000313" key="3">
    <source>
        <dbReference type="Proteomes" id="UP000248044"/>
    </source>
</evidence>
<organism evidence="2 3">
    <name type="scientific">Acidianus brierleyi</name>
    <dbReference type="NCBI Taxonomy" id="41673"/>
    <lineage>
        <taxon>Archaea</taxon>
        <taxon>Thermoproteota</taxon>
        <taxon>Thermoprotei</taxon>
        <taxon>Sulfolobales</taxon>
        <taxon>Sulfolobaceae</taxon>
        <taxon>Acidianus</taxon>
    </lineage>
</organism>
<reference evidence="2 3" key="1">
    <citation type="submission" date="2018-05" db="EMBL/GenBank/DDBJ databases">
        <title>Complete Genome Sequences of Extremely Thermoacidophilic, Metal-Mobilizing Type-Strain Members of the Archaeal Family Sulfolobaceae: Acidianus brierleyi DSM-1651T, Acidianus sulfidivorans DSM-18786T, Metallosphaera hakonensis DSM-7519T, and Metallosphaera prunae DSM-10039T.</title>
        <authorList>
            <person name="Counts J.A."/>
            <person name="Kelly R.M."/>
        </authorList>
    </citation>
    <scope>NUCLEOTIDE SEQUENCE [LARGE SCALE GENOMIC DNA]</scope>
    <source>
        <strain evidence="2 3">DSM 1651</strain>
    </source>
</reference>
<feature type="domain" description="ATPase" evidence="1">
    <location>
        <begin position="13"/>
        <end position="273"/>
    </location>
</feature>
<dbReference type="GeneID" id="36832969"/>
<dbReference type="GO" id="GO:0005524">
    <property type="term" value="F:ATP binding"/>
    <property type="evidence" value="ECO:0007669"/>
    <property type="project" value="UniProtKB-KW"/>
</dbReference>
<dbReference type="PANTHER" id="PTHR34301:SF8">
    <property type="entry name" value="ATPASE DOMAIN-CONTAINING PROTEIN"/>
    <property type="match status" value="1"/>
</dbReference>
<dbReference type="InterPro" id="IPR036388">
    <property type="entry name" value="WH-like_DNA-bd_sf"/>
</dbReference>
<dbReference type="KEGG" id="abri:DFR85_12395"/>
<dbReference type="Pfam" id="PF01637">
    <property type="entry name" value="ATPase_2"/>
    <property type="match status" value="1"/>
</dbReference>
<dbReference type="Gene3D" id="1.10.10.10">
    <property type="entry name" value="Winged helix-like DNA-binding domain superfamily/Winged helix DNA-binding domain"/>
    <property type="match status" value="1"/>
</dbReference>
<dbReference type="Gene3D" id="1.10.8.60">
    <property type="match status" value="1"/>
</dbReference>